<dbReference type="EMBL" id="CAJJDN010000099">
    <property type="protein sequence ID" value="CAD8111708.1"/>
    <property type="molecule type" value="Genomic_DNA"/>
</dbReference>
<proteinExistence type="predicted"/>
<sequence>MQVITDFIYNKQQKLNISKFTDIKNLQIQISRVKLKFGLTQGQLHFQVILNKKIYEMQDGELPFNSIYLNDLIDQIQKCNYQMTGPIWDKTSITETDQISNLLQYDPLQRLTLAQVLDHPWIKNMQIQLEIPRDTQEKNMPIFLIKKTNQESELSTKKIQQICFLFVAGEIWKRLSLQNSSVSKIQEDLKKFKSIDISTYNNQIQVTNDSSTNHVYHIDYPFNDDSD</sequence>
<organism evidence="1 2">
    <name type="scientific">Paramecium sonneborni</name>
    <dbReference type="NCBI Taxonomy" id="65129"/>
    <lineage>
        <taxon>Eukaryota</taxon>
        <taxon>Sar</taxon>
        <taxon>Alveolata</taxon>
        <taxon>Ciliophora</taxon>
        <taxon>Intramacronucleata</taxon>
        <taxon>Oligohymenophorea</taxon>
        <taxon>Peniculida</taxon>
        <taxon>Parameciidae</taxon>
        <taxon>Paramecium</taxon>
    </lineage>
</organism>
<gene>
    <name evidence="1" type="ORF">PSON_ATCC_30995.1.T0990013</name>
</gene>
<evidence type="ECO:0000313" key="2">
    <source>
        <dbReference type="Proteomes" id="UP000692954"/>
    </source>
</evidence>
<reference evidence="1" key="1">
    <citation type="submission" date="2021-01" db="EMBL/GenBank/DDBJ databases">
        <authorList>
            <consortium name="Genoscope - CEA"/>
            <person name="William W."/>
        </authorList>
    </citation>
    <scope>NUCLEOTIDE SEQUENCE</scope>
</reference>
<keyword evidence="2" id="KW-1185">Reference proteome</keyword>
<protein>
    <recommendedName>
        <fullName evidence="3">Protein kinase domain-containing protein</fullName>
    </recommendedName>
</protein>
<dbReference type="AlphaFoldDB" id="A0A8S1Q826"/>
<evidence type="ECO:0000313" key="1">
    <source>
        <dbReference type="EMBL" id="CAD8111708.1"/>
    </source>
</evidence>
<evidence type="ECO:0008006" key="3">
    <source>
        <dbReference type="Google" id="ProtNLM"/>
    </source>
</evidence>
<dbReference type="PANTHER" id="PTHR24347">
    <property type="entry name" value="SERINE/THREONINE-PROTEIN KINASE"/>
    <property type="match status" value="1"/>
</dbReference>
<name>A0A8S1Q826_9CILI</name>
<comment type="caution">
    <text evidence="1">The sequence shown here is derived from an EMBL/GenBank/DDBJ whole genome shotgun (WGS) entry which is preliminary data.</text>
</comment>
<dbReference type="Proteomes" id="UP000692954">
    <property type="component" value="Unassembled WGS sequence"/>
</dbReference>
<accession>A0A8S1Q826</accession>